<keyword evidence="2" id="KW-0472">Membrane</keyword>
<feature type="transmembrane region" description="Helical" evidence="2">
    <location>
        <begin position="6"/>
        <end position="24"/>
    </location>
</feature>
<gene>
    <name evidence="4" type="ORF">A3I20_00820</name>
</gene>
<dbReference type="InterPro" id="IPR004474">
    <property type="entry name" value="LytR_CpsA_psr"/>
</dbReference>
<dbReference type="NCBIfam" id="TIGR00350">
    <property type="entry name" value="lytR_cpsA_psr"/>
    <property type="match status" value="1"/>
</dbReference>
<dbReference type="Gene3D" id="3.40.630.190">
    <property type="entry name" value="LCP protein"/>
    <property type="match status" value="1"/>
</dbReference>
<feature type="domain" description="Cell envelope-related transcriptional attenuator" evidence="3">
    <location>
        <begin position="82"/>
        <end position="232"/>
    </location>
</feature>
<evidence type="ECO:0000313" key="5">
    <source>
        <dbReference type="Proteomes" id="UP000177020"/>
    </source>
</evidence>
<sequence>MKTKFIFIFSVILLTGSLSLYYFFSNKSPDFKKTEKPAPPSSVLKKISSVKNFFISDDFKTEELNILALGRPGAGHPGENLTDTIIIFHFEPNQKLAVISLPRDLLVKIPETQNYTKINQLYELGGTEILKQKTEEITGLSVDRYVLIDLTAVKETVDFVDGVNIFVPQDINDPLFPGPNYSYEAFALKAGWRYLDGETALKYIRTRYSKQGDFDRMTRQQQILLALKQKILSFNPLFDLPVYLKIFQSLNEHIQTDLTLLEIKSLWQTGQKIEPSQIINLTIDKERTDLLTSGPITLNGQTASMVWPRAGQENYDEIKELIQGAIE</sequence>
<name>A0A1G2FQ95_9BACT</name>
<evidence type="ECO:0000313" key="4">
    <source>
        <dbReference type="EMBL" id="OGZ39788.1"/>
    </source>
</evidence>
<organism evidence="4 5">
    <name type="scientific">Candidatus Portnoybacteria bacterium RIFCSPLOWO2_02_FULL_40_15</name>
    <dbReference type="NCBI Taxonomy" id="1802002"/>
    <lineage>
        <taxon>Bacteria</taxon>
        <taxon>Candidatus Portnoyibacteriota</taxon>
    </lineage>
</organism>
<evidence type="ECO:0000256" key="1">
    <source>
        <dbReference type="ARBA" id="ARBA00006068"/>
    </source>
</evidence>
<comment type="caution">
    <text evidence="4">The sequence shown here is derived from an EMBL/GenBank/DDBJ whole genome shotgun (WGS) entry which is preliminary data.</text>
</comment>
<proteinExistence type="inferred from homology"/>
<dbReference type="Pfam" id="PF03816">
    <property type="entry name" value="LytR_cpsA_psr"/>
    <property type="match status" value="1"/>
</dbReference>
<dbReference type="InterPro" id="IPR050922">
    <property type="entry name" value="LytR/CpsA/Psr_CW_biosynth"/>
</dbReference>
<reference evidence="4 5" key="1">
    <citation type="journal article" date="2016" name="Nat. Commun.">
        <title>Thousands of microbial genomes shed light on interconnected biogeochemical processes in an aquifer system.</title>
        <authorList>
            <person name="Anantharaman K."/>
            <person name="Brown C.T."/>
            <person name="Hug L.A."/>
            <person name="Sharon I."/>
            <person name="Castelle C.J."/>
            <person name="Probst A.J."/>
            <person name="Thomas B.C."/>
            <person name="Singh A."/>
            <person name="Wilkins M.J."/>
            <person name="Karaoz U."/>
            <person name="Brodie E.L."/>
            <person name="Williams K.H."/>
            <person name="Hubbard S.S."/>
            <person name="Banfield J.F."/>
        </authorList>
    </citation>
    <scope>NUCLEOTIDE SEQUENCE [LARGE SCALE GENOMIC DNA]</scope>
</reference>
<keyword evidence="2" id="KW-0812">Transmembrane</keyword>
<dbReference type="PANTHER" id="PTHR33392">
    <property type="entry name" value="POLYISOPRENYL-TEICHOIC ACID--PEPTIDOGLYCAN TEICHOIC ACID TRANSFERASE TAGU"/>
    <property type="match status" value="1"/>
</dbReference>
<dbReference type="PANTHER" id="PTHR33392:SF6">
    <property type="entry name" value="POLYISOPRENYL-TEICHOIC ACID--PEPTIDOGLYCAN TEICHOIC ACID TRANSFERASE TAGU"/>
    <property type="match status" value="1"/>
</dbReference>
<evidence type="ECO:0000256" key="2">
    <source>
        <dbReference type="SAM" id="Phobius"/>
    </source>
</evidence>
<keyword evidence="2" id="KW-1133">Transmembrane helix</keyword>
<comment type="similarity">
    <text evidence="1">Belongs to the LytR/CpsA/Psr (LCP) family.</text>
</comment>
<dbReference type="EMBL" id="MHNG01000031">
    <property type="protein sequence ID" value="OGZ39788.1"/>
    <property type="molecule type" value="Genomic_DNA"/>
</dbReference>
<evidence type="ECO:0000259" key="3">
    <source>
        <dbReference type="Pfam" id="PF03816"/>
    </source>
</evidence>
<accession>A0A1G2FQ95</accession>
<dbReference type="AlphaFoldDB" id="A0A1G2FQ95"/>
<protein>
    <recommendedName>
        <fullName evidence="3">Cell envelope-related transcriptional attenuator domain-containing protein</fullName>
    </recommendedName>
</protein>
<dbReference type="Proteomes" id="UP000177020">
    <property type="component" value="Unassembled WGS sequence"/>
</dbReference>